<dbReference type="SUPFAM" id="SSF53223">
    <property type="entry name" value="Aminoacid dehydrogenase-like, N-terminal domain"/>
    <property type="match status" value="1"/>
</dbReference>
<keyword evidence="5" id="KW-0520">NAD</keyword>
<dbReference type="PANTHER" id="PTHR11606">
    <property type="entry name" value="GLUTAMATE DEHYDROGENASE"/>
    <property type="match status" value="1"/>
</dbReference>
<dbReference type="PIRSF" id="PIRSF000185">
    <property type="entry name" value="Glu_DH"/>
    <property type="match status" value="1"/>
</dbReference>
<dbReference type="SMART" id="SM00839">
    <property type="entry name" value="ELFV_dehydrog"/>
    <property type="match status" value="1"/>
</dbReference>
<feature type="binding site" evidence="5">
    <location>
        <position position="78"/>
    </location>
    <ligand>
        <name>substrate</name>
    </ligand>
</feature>
<evidence type="ECO:0000256" key="2">
    <source>
        <dbReference type="ARBA" id="ARBA00023002"/>
    </source>
</evidence>
<dbReference type="InterPro" id="IPR033922">
    <property type="entry name" value="NAD_bind_Glu_DH"/>
</dbReference>
<feature type="binding site" evidence="5">
    <location>
        <position position="237"/>
    </location>
    <ligand>
        <name>NAD(+)</name>
        <dbReference type="ChEBI" id="CHEBI:57540"/>
    </ligand>
</feature>
<dbReference type="GO" id="GO:0000166">
    <property type="term" value="F:nucleotide binding"/>
    <property type="evidence" value="ECO:0007669"/>
    <property type="project" value="UniProtKB-KW"/>
</dbReference>
<feature type="binding site" evidence="5">
    <location>
        <position position="205"/>
    </location>
    <ligand>
        <name>NAD(+)</name>
        <dbReference type="ChEBI" id="CHEBI:57540"/>
    </ligand>
</feature>
<dbReference type="GO" id="GO:0006538">
    <property type="term" value="P:L-glutamate catabolic process"/>
    <property type="evidence" value="ECO:0007669"/>
    <property type="project" value="TreeGrafter"/>
</dbReference>
<evidence type="ECO:0000313" key="9">
    <source>
        <dbReference type="EMBL" id="PIZ16904.1"/>
    </source>
</evidence>
<feature type="binding site" evidence="5">
    <location>
        <position position="102"/>
    </location>
    <ligand>
        <name>substrate</name>
    </ligand>
</feature>
<dbReference type="Pfam" id="PF02812">
    <property type="entry name" value="ELFV_dehydrog_N"/>
    <property type="match status" value="1"/>
</dbReference>
<dbReference type="InterPro" id="IPR046346">
    <property type="entry name" value="Aminoacid_DH-like_N_sf"/>
</dbReference>
<organism evidence="9 10">
    <name type="scientific">Candidatus Desantisbacteria bacterium CG_4_10_14_0_8_um_filter_39_17</name>
    <dbReference type="NCBI Taxonomy" id="1974542"/>
    <lineage>
        <taxon>Bacteria</taxon>
        <taxon>Candidatus Desantisiibacteriota</taxon>
    </lineage>
</organism>
<proteinExistence type="inferred from homology"/>
<evidence type="ECO:0000256" key="6">
    <source>
        <dbReference type="PIRSR" id="PIRSR000185-3"/>
    </source>
</evidence>
<feature type="binding site" evidence="5">
    <location>
        <position position="364"/>
    </location>
    <ligand>
        <name>substrate</name>
    </ligand>
</feature>
<reference evidence="10" key="1">
    <citation type="submission" date="2017-09" db="EMBL/GenBank/DDBJ databases">
        <title>Depth-based differentiation of microbial function through sediment-hosted aquifers and enrichment of novel symbionts in the deep terrestrial subsurface.</title>
        <authorList>
            <person name="Probst A.J."/>
            <person name="Ladd B."/>
            <person name="Jarett J.K."/>
            <person name="Geller-Mcgrath D.E."/>
            <person name="Sieber C.M.K."/>
            <person name="Emerson J.B."/>
            <person name="Anantharaman K."/>
            <person name="Thomas B.C."/>
            <person name="Malmstrom R."/>
            <person name="Stieglmeier M."/>
            <person name="Klingl A."/>
            <person name="Woyke T."/>
            <person name="Ryan C.M."/>
            <person name="Banfield J.F."/>
        </authorList>
    </citation>
    <scope>NUCLEOTIDE SEQUENCE [LARGE SCALE GENOMIC DNA]</scope>
</reference>
<name>A0A2H9PCG2_9BACT</name>
<dbReference type="InterPro" id="IPR014362">
    <property type="entry name" value="Glu_DH"/>
</dbReference>
<dbReference type="InterPro" id="IPR006096">
    <property type="entry name" value="Glu/Leu/Phe/Val/Trp_DH_C"/>
</dbReference>
<evidence type="ECO:0000256" key="4">
    <source>
        <dbReference type="PIRSR" id="PIRSR000185-1"/>
    </source>
</evidence>
<feature type="active site" description="Proton donor" evidence="4">
    <location>
        <position position="114"/>
    </location>
</feature>
<dbReference type="Pfam" id="PF00208">
    <property type="entry name" value="ELFV_dehydrog"/>
    <property type="match status" value="1"/>
</dbReference>
<dbReference type="GO" id="GO:0004352">
    <property type="term" value="F:glutamate dehydrogenase (NAD+) activity"/>
    <property type="evidence" value="ECO:0007669"/>
    <property type="project" value="TreeGrafter"/>
</dbReference>
<keyword evidence="2 3" id="KW-0560">Oxidoreductase</keyword>
<dbReference type="InterPro" id="IPR006097">
    <property type="entry name" value="Glu/Leu/Phe/Val/Trp_DH_dimer"/>
</dbReference>
<accession>A0A2H9PCG2</accession>
<dbReference type="SUPFAM" id="SSF51735">
    <property type="entry name" value="NAD(P)-binding Rossmann-fold domains"/>
    <property type="match status" value="1"/>
</dbReference>
<evidence type="ECO:0000256" key="5">
    <source>
        <dbReference type="PIRSR" id="PIRSR000185-2"/>
    </source>
</evidence>
<dbReference type="InterPro" id="IPR036291">
    <property type="entry name" value="NAD(P)-bd_dom_sf"/>
</dbReference>
<gene>
    <name evidence="9" type="ORF">COY51_01670</name>
</gene>
<feature type="domain" description="Glutamate/phenylalanine/leucine/valine/L-tryptophan dehydrogenase C-terminal" evidence="8">
    <location>
        <begin position="198"/>
        <end position="428"/>
    </location>
</feature>
<evidence type="ECO:0000259" key="8">
    <source>
        <dbReference type="SMART" id="SM00839"/>
    </source>
</evidence>
<dbReference type="PANTHER" id="PTHR11606:SF13">
    <property type="entry name" value="GLUTAMATE DEHYDROGENASE 1, MITOCHONDRIAL"/>
    <property type="match status" value="1"/>
</dbReference>
<feature type="site" description="Important for catalysis" evidence="6">
    <location>
        <position position="166"/>
    </location>
</feature>
<evidence type="ECO:0000313" key="10">
    <source>
        <dbReference type="Proteomes" id="UP000234145"/>
    </source>
</evidence>
<dbReference type="InterPro" id="IPR006095">
    <property type="entry name" value="Glu/Leu/Phe/Val/Trp_DH"/>
</dbReference>
<dbReference type="EMBL" id="PFMS01000030">
    <property type="protein sequence ID" value="PIZ16904.1"/>
    <property type="molecule type" value="Genomic_DNA"/>
</dbReference>
<protein>
    <recommendedName>
        <fullName evidence="3">Glutamate dehydrogenase</fullName>
    </recommendedName>
</protein>
<dbReference type="AlphaFoldDB" id="A0A2H9PCG2"/>
<dbReference type="Gene3D" id="3.40.50.10860">
    <property type="entry name" value="Leucine Dehydrogenase, chain A, domain 1"/>
    <property type="match status" value="1"/>
</dbReference>
<dbReference type="PRINTS" id="PR00082">
    <property type="entry name" value="GLFDHDRGNASE"/>
</dbReference>
<comment type="similarity">
    <text evidence="1 3 7">Belongs to the Glu/Leu/Phe/Val dehydrogenases family.</text>
</comment>
<keyword evidence="5" id="KW-0547">Nucleotide-binding</keyword>
<dbReference type="Gene3D" id="3.40.50.720">
    <property type="entry name" value="NAD(P)-binding Rossmann-like Domain"/>
    <property type="match status" value="1"/>
</dbReference>
<evidence type="ECO:0000256" key="7">
    <source>
        <dbReference type="RuleBase" id="RU004417"/>
    </source>
</evidence>
<evidence type="ECO:0000256" key="1">
    <source>
        <dbReference type="ARBA" id="ARBA00006382"/>
    </source>
</evidence>
<dbReference type="Proteomes" id="UP000234145">
    <property type="component" value="Unassembled WGS sequence"/>
</dbReference>
<sequence>MSLKGKMENVLLQEEPLTRSGFLMKKVGEKMGLEKEIIEDIINPQHILILRLPVKFWGKVYVTWGCVVLHNNARGPYKGGVRIAPDVNIWETMELARLMSLKTAVTEIEFGGGKTGIRLNMEEVYKFFKKEKDRNFEKTLHLDICEELSYQINRYLMDHTYIPAPDMGSGPEEMAFIYNQTHDPATVTGKPEGIAGWLPGRKESTGYGCSYATKIFMEEILGAKLKNARVGIQGFGNVGSNLALYLYQMGAKVIGITDLYGGIYDENGIDIPSLFEYVKKNYTVKEFKKESITNEQLFSLDLDVLIPAATGHVINETNASKIKAKIIVEAANSPITKEGMEILNERKMPVIPDIIANSGGVIASMEEYSRSLSAIKISKEDVFGIIRKKIEDSLRMTCEISKEERISYPEAAIQIAMVRIYDAMKKRYHI</sequence>
<evidence type="ECO:0000256" key="3">
    <source>
        <dbReference type="PIRNR" id="PIRNR000185"/>
    </source>
</evidence>
<dbReference type="CDD" id="cd01076">
    <property type="entry name" value="NAD_bind_1_Glu_DH"/>
    <property type="match status" value="1"/>
</dbReference>
<comment type="caution">
    <text evidence="9">The sequence shown here is derived from an EMBL/GenBank/DDBJ whole genome shotgun (WGS) entry which is preliminary data.</text>
</comment>